<proteinExistence type="predicted"/>
<dbReference type="EMBL" id="NZEX01000019">
    <property type="protein sequence ID" value="MAH62214.1"/>
    <property type="molecule type" value="Genomic_DNA"/>
</dbReference>
<evidence type="ECO:0000313" key="1">
    <source>
        <dbReference type="EMBL" id="MAH62214.1"/>
    </source>
</evidence>
<evidence type="ECO:0000313" key="2">
    <source>
        <dbReference type="Proteomes" id="UP000226525"/>
    </source>
</evidence>
<organism evidence="1 2">
    <name type="scientific">SAR324 cluster bacterium</name>
    <dbReference type="NCBI Taxonomy" id="2024889"/>
    <lineage>
        <taxon>Bacteria</taxon>
        <taxon>Deltaproteobacteria</taxon>
        <taxon>SAR324 cluster</taxon>
    </lineage>
</organism>
<accession>A0A2D6YGB5</accession>
<protein>
    <submittedName>
        <fullName evidence="1">Uncharacterized protein</fullName>
    </submittedName>
</protein>
<dbReference type="AlphaFoldDB" id="A0A2D6YGB5"/>
<name>A0A2D6YGB5_9DELT</name>
<comment type="caution">
    <text evidence="1">The sequence shown here is derived from an EMBL/GenBank/DDBJ whole genome shotgun (WGS) entry which is preliminary data.</text>
</comment>
<reference evidence="2" key="1">
    <citation type="submission" date="2017-09" db="EMBL/GenBank/DDBJ databases">
        <title>The Reconstruction of 2,631 Draft Metagenome-Assembled Genomes from the Global Oceans.</title>
        <authorList>
            <person name="Tully B.J."/>
            <person name="Graham E.D."/>
            <person name="Heidelberg J.F."/>
        </authorList>
    </citation>
    <scope>NUCLEOTIDE SEQUENCE [LARGE SCALE GENOMIC DNA]</scope>
</reference>
<dbReference type="Proteomes" id="UP000226525">
    <property type="component" value="Unassembled WGS sequence"/>
</dbReference>
<gene>
    <name evidence="1" type="ORF">CMN54_01940</name>
</gene>
<sequence length="89" mass="10716">MFGRKSTERGFPKHEEIVLHKVMEQVEKVLRQMQTEGKDLTRVRIKRFQKTHHVSCRCQQCKLAEEKKDPRLRGMLEDGFKVYLDKTRE</sequence>